<gene>
    <name evidence="1" type="ORF">IGS67_09635</name>
</gene>
<evidence type="ECO:0000313" key="2">
    <source>
        <dbReference type="Proteomes" id="UP000642107"/>
    </source>
</evidence>
<name>A0ABR9DS61_9MICO</name>
<organism evidence="1 2">
    <name type="scientific">Flavimobilis rhizosphaerae</name>
    <dbReference type="NCBI Taxonomy" id="2775421"/>
    <lineage>
        <taxon>Bacteria</taxon>
        <taxon>Bacillati</taxon>
        <taxon>Actinomycetota</taxon>
        <taxon>Actinomycetes</taxon>
        <taxon>Micrococcales</taxon>
        <taxon>Jonesiaceae</taxon>
        <taxon>Flavimobilis</taxon>
    </lineage>
</organism>
<dbReference type="Gene3D" id="1.10.10.10">
    <property type="entry name" value="Winged helix-like DNA-binding domain superfamily/Winged helix DNA-binding domain"/>
    <property type="match status" value="1"/>
</dbReference>
<dbReference type="RefSeq" id="WP_192280044.1">
    <property type="nucleotide sequence ID" value="NZ_JACZDF010000004.1"/>
</dbReference>
<accession>A0ABR9DS61</accession>
<evidence type="ECO:0000313" key="1">
    <source>
        <dbReference type="EMBL" id="MBD9699749.1"/>
    </source>
</evidence>
<dbReference type="InterPro" id="IPR036388">
    <property type="entry name" value="WH-like_DNA-bd_sf"/>
</dbReference>
<dbReference type="Proteomes" id="UP000642107">
    <property type="component" value="Unassembled WGS sequence"/>
</dbReference>
<protein>
    <recommendedName>
        <fullName evidence="3">FeoC like transcriptional regulator</fullName>
    </recommendedName>
</protein>
<comment type="caution">
    <text evidence="1">The sequence shown here is derived from an EMBL/GenBank/DDBJ whole genome shotgun (WGS) entry which is preliminary data.</text>
</comment>
<reference evidence="1 2" key="1">
    <citation type="submission" date="2020-09" db="EMBL/GenBank/DDBJ databases">
        <title>Flavimobilis rhizosphaerae sp. nov., isolated from rhizosphere soil of Spartina alterniflora.</title>
        <authorList>
            <person name="Hanqin C."/>
        </authorList>
    </citation>
    <scope>NUCLEOTIDE SEQUENCE [LARGE SCALE GENOMIC DNA]</scope>
    <source>
        <strain evidence="1 2">GY 10621</strain>
    </source>
</reference>
<proteinExistence type="predicted"/>
<keyword evidence="2" id="KW-1185">Reference proteome</keyword>
<sequence>MNVLDEVLALARDGVTPPRTAERLGVPLGLVEAALDHWKRTGAVRSATDACQTCGTVVTPACATCPIVSLRAR</sequence>
<dbReference type="EMBL" id="JACZDF010000004">
    <property type="protein sequence ID" value="MBD9699749.1"/>
    <property type="molecule type" value="Genomic_DNA"/>
</dbReference>
<evidence type="ECO:0008006" key="3">
    <source>
        <dbReference type="Google" id="ProtNLM"/>
    </source>
</evidence>